<proteinExistence type="predicted"/>
<dbReference type="EMBL" id="LT841305">
    <property type="protein sequence ID" value="SMH67447.1"/>
    <property type="molecule type" value="Genomic_DNA"/>
</dbReference>
<gene>
    <name evidence="2" type="ORF">AFERRI_230007</name>
    <name evidence="3" type="ORF">AFERRI_50648</name>
</gene>
<keyword evidence="4" id="KW-1185">Reference proteome</keyword>
<evidence type="ECO:0000313" key="4">
    <source>
        <dbReference type="Proteomes" id="UP000193925"/>
    </source>
</evidence>
<dbReference type="AlphaFoldDB" id="A0A060URF7"/>
<reference evidence="2" key="1">
    <citation type="submission" date="2014-03" db="EMBL/GenBank/DDBJ databases">
        <authorList>
            <person name="Genoscope - CEA"/>
        </authorList>
    </citation>
    <scope>NUCLEOTIDE SEQUENCE [LARGE SCALE GENOMIC DNA]</scope>
    <source>
        <strain evidence="2">CF27</strain>
    </source>
</reference>
<keyword evidence="1" id="KW-0812">Transmembrane</keyword>
<sequence>MKQQASVSVSADNPLFWFFWPPLTVRGIATLPFLLAALIAFAKVMIFLVWFFTIYVFFDGACSFSGLVSTHVGNSLNRPLIGIGKSNRIVTAILSYRGWSGVRQGEM</sequence>
<evidence type="ECO:0000256" key="1">
    <source>
        <dbReference type="SAM" id="Phobius"/>
    </source>
</evidence>
<name>A0A060URF7_9PROT</name>
<reference evidence="3 4" key="3">
    <citation type="submission" date="2017-03" db="EMBL/GenBank/DDBJ databases">
        <authorList>
            <person name="Regsiter A."/>
            <person name="William W."/>
        </authorList>
    </citation>
    <scope>NUCLEOTIDE SEQUENCE [LARGE SCALE GENOMIC DNA]</scope>
    <source>
        <strain evidence="3">PRJEB5721</strain>
    </source>
</reference>
<feature type="transmembrane region" description="Helical" evidence="1">
    <location>
        <begin position="33"/>
        <end position="58"/>
    </location>
</feature>
<protein>
    <submittedName>
        <fullName evidence="2">Uncharacterized protein</fullName>
    </submittedName>
</protein>
<reference evidence="2" key="2">
    <citation type="submission" date="2014-07" db="EMBL/GenBank/DDBJ databases">
        <title>Initial genome analysis of the psychrotolerant acidophile Acidithiobacillus ferrivorans CF27: insights into iron and sulfur oxidation pathways and into biofilm formation.</title>
        <authorList>
            <person name="Talla E."/>
            <person name="Hedrich S."/>
            <person name="Mangenot S."/>
            <person name="Ji B."/>
            <person name="Johnson D.B."/>
            <person name="Barbe V."/>
            <person name="Bonnefoy V."/>
        </authorList>
    </citation>
    <scope>NUCLEOTIDE SEQUENCE [LARGE SCALE GENOMIC DNA]</scope>
    <source>
        <strain evidence="2">CF27</strain>
    </source>
</reference>
<dbReference type="Proteomes" id="UP000193925">
    <property type="component" value="Chromosome AFERRI"/>
</dbReference>
<keyword evidence="1" id="KW-1133">Transmembrane helix</keyword>
<evidence type="ECO:0000313" key="3">
    <source>
        <dbReference type="EMBL" id="SMH67447.1"/>
    </source>
</evidence>
<accession>A0A060URF7</accession>
<dbReference type="RefSeq" id="WP_035191565.1">
    <property type="nucleotide sequence ID" value="NZ_CCCS020000016.1"/>
</dbReference>
<dbReference type="EMBL" id="CCCS020000016">
    <property type="protein sequence ID" value="CDQ09149.1"/>
    <property type="molecule type" value="Genomic_DNA"/>
</dbReference>
<keyword evidence="1" id="KW-0472">Membrane</keyword>
<evidence type="ECO:0000313" key="2">
    <source>
        <dbReference type="EMBL" id="CDQ09149.1"/>
    </source>
</evidence>
<organism evidence="2">
    <name type="scientific">Acidithiobacillus ferrivorans</name>
    <dbReference type="NCBI Taxonomy" id="160808"/>
    <lineage>
        <taxon>Bacteria</taxon>
        <taxon>Pseudomonadati</taxon>
        <taxon>Pseudomonadota</taxon>
        <taxon>Acidithiobacillia</taxon>
        <taxon>Acidithiobacillales</taxon>
        <taxon>Acidithiobacillaceae</taxon>
        <taxon>Acidithiobacillus</taxon>
    </lineage>
</organism>